<name>A0A3B0ZSW0_9ZZZZ</name>
<dbReference type="InterPro" id="IPR032811">
    <property type="entry name" value="Put_conjugal_transfer"/>
</dbReference>
<evidence type="ECO:0000313" key="1">
    <source>
        <dbReference type="EMBL" id="VAW90437.1"/>
    </source>
</evidence>
<reference evidence="1" key="1">
    <citation type="submission" date="2018-06" db="EMBL/GenBank/DDBJ databases">
        <authorList>
            <person name="Zhirakovskaya E."/>
        </authorList>
    </citation>
    <scope>NUCLEOTIDE SEQUENCE</scope>
</reference>
<organism evidence="1">
    <name type="scientific">hydrothermal vent metagenome</name>
    <dbReference type="NCBI Taxonomy" id="652676"/>
    <lineage>
        <taxon>unclassified sequences</taxon>
        <taxon>metagenomes</taxon>
        <taxon>ecological metagenomes</taxon>
    </lineage>
</organism>
<dbReference type="Gene3D" id="2.40.160.60">
    <property type="entry name" value="Outer membrane protein transport protein (OMPP1/FadL/TodX)"/>
    <property type="match status" value="1"/>
</dbReference>
<gene>
    <name evidence="1" type="ORF">MNBD_GAMMA17-1329</name>
</gene>
<evidence type="ECO:0008006" key="2">
    <source>
        <dbReference type="Google" id="ProtNLM"/>
    </source>
</evidence>
<protein>
    <recommendedName>
        <fullName evidence="2">Conjugal transfer protein TraF</fullName>
    </recommendedName>
</protein>
<accession>A0A3B0ZSW0</accession>
<dbReference type="AlphaFoldDB" id="A0A3B0ZSW0"/>
<dbReference type="Pfam" id="PF13729">
    <property type="entry name" value="TraF_2"/>
    <property type="match status" value="1"/>
</dbReference>
<sequence length="432" mass="45373">MSKGILQATVCGILFVAAGSAAAAPFSSFEPRSYGMGGTGVASGTSASAGFFNPSLLAAAHEKEDFSLEFPIIGARAADSDDFIGAVDDFDSSNYIDQFDIARQVIDAAITANDVAALNNARQPMVDATNNLITGLGALNNKALIAELEAGLVVGIPSKKFGASLYVRGWVVGGTQAAISSADLAVLQTISDSLATLTVADSLTGDPILTSAIDVRFAGISEVGLSLAREFNIAGHDIAIGITPKYVSIETYDFRIGDESDPTTTSLDEADIDLDSGQLDDSGVDLDIGIAKNFGNGWKAGLVVKNLIGQEFKTVRGNIFELKPQARVGVSHQTEWTTVAFDLDLIENDPIIKDKDTGLGFDNETQYAAIGAEFDMWNVVQFRAGYRHNMSDSDTSIVTAGFGLSPFGVHIDVAVAGNDDELGGSLQLGFRF</sequence>
<proteinExistence type="predicted"/>
<dbReference type="EMBL" id="UOFQ01000189">
    <property type="protein sequence ID" value="VAW90437.1"/>
    <property type="molecule type" value="Genomic_DNA"/>
</dbReference>